<accession>A0A381XUY9</accession>
<dbReference type="GO" id="GO:0008616">
    <property type="term" value="P:tRNA queuosine(34) biosynthetic process"/>
    <property type="evidence" value="ECO:0007669"/>
    <property type="project" value="TreeGrafter"/>
</dbReference>
<proteinExistence type="predicted"/>
<dbReference type="InterPro" id="IPR050076">
    <property type="entry name" value="ArchSynthase1/Queuine_TRR"/>
</dbReference>
<dbReference type="PANTHER" id="PTHR46499:SF1">
    <property type="entry name" value="QUEUINE TRNA-RIBOSYLTRANSFERASE"/>
    <property type="match status" value="1"/>
</dbReference>
<dbReference type="PANTHER" id="PTHR46499">
    <property type="entry name" value="QUEUINE TRNA-RIBOSYLTRANSFERASE"/>
    <property type="match status" value="1"/>
</dbReference>
<feature type="non-terminal residue" evidence="3">
    <location>
        <position position="1"/>
    </location>
</feature>
<evidence type="ECO:0000313" key="3">
    <source>
        <dbReference type="EMBL" id="SVA68440.1"/>
    </source>
</evidence>
<dbReference type="NCBIfam" id="TIGR00449">
    <property type="entry name" value="tgt_general"/>
    <property type="match status" value="1"/>
</dbReference>
<feature type="domain" description="tRNA-guanine(15) transglycosylase-like" evidence="2">
    <location>
        <begin position="3"/>
        <end position="135"/>
    </location>
</feature>
<name>A0A381XUY9_9ZZZZ</name>
<sequence>VACLPEHQPRYLMGAGTPEDLVDAVGRGLDMFDCVIPTREGRNGALYTKEGRVNINNARFKEDEGPLEEDCDCYACRTFSRAYLRHLYHTGEILGPRMGTLHNVHFFVGLARSMRQAILEDAFVDWRTEFLNMYRNPLSKECDT</sequence>
<keyword evidence="1" id="KW-0819">tRNA processing</keyword>
<dbReference type="EMBL" id="UINC01016440">
    <property type="protein sequence ID" value="SVA68440.1"/>
    <property type="molecule type" value="Genomic_DNA"/>
</dbReference>
<gene>
    <name evidence="3" type="ORF">METZ01_LOCUS121294</name>
</gene>
<dbReference type="SUPFAM" id="SSF51713">
    <property type="entry name" value="tRNA-guanine transglycosylase"/>
    <property type="match status" value="1"/>
</dbReference>
<dbReference type="Pfam" id="PF01702">
    <property type="entry name" value="TGT"/>
    <property type="match status" value="1"/>
</dbReference>
<evidence type="ECO:0000256" key="1">
    <source>
        <dbReference type="ARBA" id="ARBA00022694"/>
    </source>
</evidence>
<dbReference type="InterPro" id="IPR036511">
    <property type="entry name" value="TGT-like_sf"/>
</dbReference>
<dbReference type="AlphaFoldDB" id="A0A381XUY9"/>
<dbReference type="GO" id="GO:0005829">
    <property type="term" value="C:cytosol"/>
    <property type="evidence" value="ECO:0007669"/>
    <property type="project" value="TreeGrafter"/>
</dbReference>
<organism evidence="3">
    <name type="scientific">marine metagenome</name>
    <dbReference type="NCBI Taxonomy" id="408172"/>
    <lineage>
        <taxon>unclassified sequences</taxon>
        <taxon>metagenomes</taxon>
        <taxon>ecological metagenomes</taxon>
    </lineage>
</organism>
<evidence type="ECO:0000259" key="2">
    <source>
        <dbReference type="Pfam" id="PF01702"/>
    </source>
</evidence>
<protein>
    <recommendedName>
        <fullName evidence="2">tRNA-guanine(15) transglycosylase-like domain-containing protein</fullName>
    </recommendedName>
</protein>
<dbReference type="Gene3D" id="3.20.20.105">
    <property type="entry name" value="Queuine tRNA-ribosyltransferase-like"/>
    <property type="match status" value="1"/>
</dbReference>
<dbReference type="InterPro" id="IPR002616">
    <property type="entry name" value="tRNA_ribo_trans-like"/>
</dbReference>
<reference evidence="3" key="1">
    <citation type="submission" date="2018-05" db="EMBL/GenBank/DDBJ databases">
        <authorList>
            <person name="Lanie J.A."/>
            <person name="Ng W.-L."/>
            <person name="Kazmierczak K.M."/>
            <person name="Andrzejewski T.M."/>
            <person name="Davidsen T.M."/>
            <person name="Wayne K.J."/>
            <person name="Tettelin H."/>
            <person name="Glass J.I."/>
            <person name="Rusch D."/>
            <person name="Podicherti R."/>
            <person name="Tsui H.-C.T."/>
            <person name="Winkler M.E."/>
        </authorList>
    </citation>
    <scope>NUCLEOTIDE SEQUENCE</scope>
</reference>